<dbReference type="KEGG" id="tdl:TDEL_0D00890"/>
<dbReference type="AlphaFoldDB" id="G8ZSS9"/>
<sequence length="355" mass="39994">MLIFKRLIVWIILFVIALTQLLLYIPNFSCRGSSACLDQFNFSIIGSSSVTQDFINSIKEFLKLLSYLAIDMGWSRDLTDSDIYREEKLVDTFDSENVYKVNYFGYCKKRHGERLYCVQNWGSGMDVLGILVRDIGIQLGMLSASHQNDTRLLGDSMVLTYHLALSSLRRFLRGDQGNALSKLVISKDDYASSKSDAKTSRYSKGVDMAYLLKVANKFLLLIELCELSTSLLFLTAVICFGIALSMGIKLRIIPLVLKIMISALASLATITFTGTIIYFLALRSLQPSKDPLQSSTKWDIIKINLGPGFIIGCIRYAIQIILIPLAFLIARHYSAREKETKEAKIEPPGFQNDWL</sequence>
<name>G8ZSS9_TORDE</name>
<accession>G8ZSS9</accession>
<feature type="transmembrane region" description="Helical" evidence="1">
    <location>
        <begin position="7"/>
        <end position="25"/>
    </location>
</feature>
<evidence type="ECO:0000256" key="1">
    <source>
        <dbReference type="SAM" id="Phobius"/>
    </source>
</evidence>
<protein>
    <recommendedName>
        <fullName evidence="4">Spore membrane assembly protein 2</fullName>
    </recommendedName>
</protein>
<feature type="transmembrane region" description="Helical" evidence="1">
    <location>
        <begin position="255"/>
        <end position="281"/>
    </location>
</feature>
<keyword evidence="1" id="KW-1133">Transmembrane helix</keyword>
<organism evidence="2 3">
    <name type="scientific">Torulaspora delbrueckii</name>
    <name type="common">Yeast</name>
    <name type="synonym">Candida colliculosa</name>
    <dbReference type="NCBI Taxonomy" id="4950"/>
    <lineage>
        <taxon>Eukaryota</taxon>
        <taxon>Fungi</taxon>
        <taxon>Dikarya</taxon>
        <taxon>Ascomycota</taxon>
        <taxon>Saccharomycotina</taxon>
        <taxon>Saccharomycetes</taxon>
        <taxon>Saccharomycetales</taxon>
        <taxon>Saccharomycetaceae</taxon>
        <taxon>Torulaspora</taxon>
    </lineage>
</organism>
<dbReference type="GO" id="GO:0005737">
    <property type="term" value="C:cytoplasm"/>
    <property type="evidence" value="ECO:0007669"/>
    <property type="project" value="EnsemblFungi"/>
</dbReference>
<evidence type="ECO:0008006" key="4">
    <source>
        <dbReference type="Google" id="ProtNLM"/>
    </source>
</evidence>
<dbReference type="Proteomes" id="UP000005627">
    <property type="component" value="Chromosome 4"/>
</dbReference>
<dbReference type="GO" id="GO:0070583">
    <property type="term" value="P:spore membrane bending pathway"/>
    <property type="evidence" value="ECO:0007669"/>
    <property type="project" value="EnsemblFungi"/>
</dbReference>
<evidence type="ECO:0000313" key="2">
    <source>
        <dbReference type="EMBL" id="CCE91673.1"/>
    </source>
</evidence>
<dbReference type="GO" id="GO:0005628">
    <property type="term" value="C:prospore membrane"/>
    <property type="evidence" value="ECO:0007669"/>
    <property type="project" value="EnsemblFungi"/>
</dbReference>
<proteinExistence type="predicted"/>
<dbReference type="InParanoid" id="G8ZSS9"/>
<dbReference type="OrthoDB" id="4073891at2759"/>
<dbReference type="FunCoup" id="G8ZSS9">
    <property type="interactions" value="26"/>
</dbReference>
<feature type="transmembrane region" description="Helical" evidence="1">
    <location>
        <begin position="309"/>
        <end position="330"/>
    </location>
</feature>
<dbReference type="RefSeq" id="XP_003680884.1">
    <property type="nucleotide sequence ID" value="XM_003680836.1"/>
</dbReference>
<keyword evidence="1" id="KW-0472">Membrane</keyword>
<dbReference type="HOGENOM" id="CLU_776604_0_0_1"/>
<feature type="transmembrane region" description="Helical" evidence="1">
    <location>
        <begin position="227"/>
        <end position="248"/>
    </location>
</feature>
<dbReference type="eggNOG" id="ENOG502QW7F">
    <property type="taxonomic scope" value="Eukaryota"/>
</dbReference>
<evidence type="ECO:0000313" key="3">
    <source>
        <dbReference type="Proteomes" id="UP000005627"/>
    </source>
</evidence>
<reference evidence="2 3" key="1">
    <citation type="journal article" date="2011" name="Proc. Natl. Acad. Sci. U.S.A.">
        <title>Evolutionary erosion of yeast sex chromosomes by mating-type switching accidents.</title>
        <authorList>
            <person name="Gordon J.L."/>
            <person name="Armisen D."/>
            <person name="Proux-Wera E."/>
            <person name="Oheigeartaigh S.S."/>
            <person name="Byrne K.P."/>
            <person name="Wolfe K.H."/>
        </authorList>
    </citation>
    <scope>NUCLEOTIDE SEQUENCE [LARGE SCALE GENOMIC DNA]</scope>
    <source>
        <strain evidence="3">ATCC 10662 / CBS 1146 / NBRC 0425 / NCYC 2629 / NRRL Y-866</strain>
    </source>
</reference>
<gene>
    <name evidence="2" type="primary">TDEL0D00890</name>
    <name evidence="2" type="ORF">TDEL_0D00890</name>
</gene>
<dbReference type="EMBL" id="HE616745">
    <property type="protein sequence ID" value="CCE91673.1"/>
    <property type="molecule type" value="Genomic_DNA"/>
</dbReference>
<keyword evidence="1" id="KW-0812">Transmembrane</keyword>
<dbReference type="GeneID" id="11502108"/>
<keyword evidence="3" id="KW-1185">Reference proteome</keyword>